<protein>
    <submittedName>
        <fullName evidence="1">Uncharacterized protein</fullName>
    </submittedName>
</protein>
<keyword evidence="2" id="KW-1185">Reference proteome</keyword>
<dbReference type="EMBL" id="BNAJ01000012">
    <property type="protein sequence ID" value="GHF58554.1"/>
    <property type="molecule type" value="Genomic_DNA"/>
</dbReference>
<evidence type="ECO:0000313" key="2">
    <source>
        <dbReference type="Proteomes" id="UP000619376"/>
    </source>
</evidence>
<accession>A0ABQ3JSA1</accession>
<dbReference type="Proteomes" id="UP000619376">
    <property type="component" value="Unassembled WGS sequence"/>
</dbReference>
<gene>
    <name evidence="1" type="ORF">GCM10017781_38550</name>
</gene>
<organism evidence="1 2">
    <name type="scientific">Deinococcus metalli</name>
    <dbReference type="NCBI Taxonomy" id="1141878"/>
    <lineage>
        <taxon>Bacteria</taxon>
        <taxon>Thermotogati</taxon>
        <taxon>Deinococcota</taxon>
        <taxon>Deinococci</taxon>
        <taxon>Deinococcales</taxon>
        <taxon>Deinococcaceae</taxon>
        <taxon>Deinococcus</taxon>
    </lineage>
</organism>
<name>A0ABQ3JSA1_9DEIO</name>
<comment type="caution">
    <text evidence="1">The sequence shown here is derived from an EMBL/GenBank/DDBJ whole genome shotgun (WGS) entry which is preliminary data.</text>
</comment>
<sequence length="65" mass="7272">MQGVLLLVAEQQAAADAGGGQELLVQGVRDRLKEHDVLQRFTGRGEDRCARWYPELPLLRFHASV</sequence>
<proteinExistence type="predicted"/>
<reference evidence="2" key="1">
    <citation type="journal article" date="2019" name="Int. J. Syst. Evol. Microbiol.">
        <title>The Global Catalogue of Microorganisms (GCM) 10K type strain sequencing project: providing services to taxonomists for standard genome sequencing and annotation.</title>
        <authorList>
            <consortium name="The Broad Institute Genomics Platform"/>
            <consortium name="The Broad Institute Genome Sequencing Center for Infectious Disease"/>
            <person name="Wu L."/>
            <person name="Ma J."/>
        </authorList>
    </citation>
    <scope>NUCLEOTIDE SEQUENCE [LARGE SCALE GENOMIC DNA]</scope>
    <source>
        <strain evidence="2">CGMCC 1.18437</strain>
    </source>
</reference>
<evidence type="ECO:0000313" key="1">
    <source>
        <dbReference type="EMBL" id="GHF58554.1"/>
    </source>
</evidence>